<gene>
    <name evidence="2" type="ORF">ADL17_00425</name>
</gene>
<evidence type="ECO:0000313" key="2">
    <source>
        <dbReference type="EMBL" id="KUJ47635.1"/>
    </source>
</evidence>
<dbReference type="InterPro" id="IPR001387">
    <property type="entry name" value="Cro/C1-type_HTH"/>
</dbReference>
<dbReference type="CDD" id="cd00093">
    <property type="entry name" value="HTH_XRE"/>
    <property type="match status" value="1"/>
</dbReference>
<protein>
    <submittedName>
        <fullName evidence="2">XRE family transcriptional regulator</fullName>
    </submittedName>
</protein>
<feature type="domain" description="HTH cro/C1-type" evidence="1">
    <location>
        <begin position="12"/>
        <end position="68"/>
    </location>
</feature>
<evidence type="ECO:0000259" key="1">
    <source>
        <dbReference type="SMART" id="SM00530"/>
    </source>
</evidence>
<organism evidence="2 3">
    <name type="scientific">Micromonospora maris</name>
    <dbReference type="NCBI Taxonomy" id="1003110"/>
    <lineage>
        <taxon>Bacteria</taxon>
        <taxon>Bacillati</taxon>
        <taxon>Actinomycetota</taxon>
        <taxon>Actinomycetes</taxon>
        <taxon>Micromonosporales</taxon>
        <taxon>Micromonosporaceae</taxon>
        <taxon>Micromonospora</taxon>
    </lineage>
</organism>
<proteinExistence type="predicted"/>
<dbReference type="RefSeq" id="WP_013730782.1">
    <property type="nucleotide sequence ID" value="NZ_LMWI01000001.1"/>
</dbReference>
<keyword evidence="3" id="KW-1185">Reference proteome</keyword>
<dbReference type="GO" id="GO:0003677">
    <property type="term" value="F:DNA binding"/>
    <property type="evidence" value="ECO:0007669"/>
    <property type="project" value="InterPro"/>
</dbReference>
<dbReference type="AlphaFoldDB" id="A0A9X0I5Y8"/>
<evidence type="ECO:0000313" key="3">
    <source>
        <dbReference type="Proteomes" id="UP000053246"/>
    </source>
</evidence>
<accession>A0A9X0I5Y8</accession>
<dbReference type="Pfam" id="PF13560">
    <property type="entry name" value="HTH_31"/>
    <property type="match status" value="1"/>
</dbReference>
<dbReference type="OMA" id="IRFNGYA"/>
<dbReference type="Gene3D" id="1.10.260.40">
    <property type="entry name" value="lambda repressor-like DNA-binding domains"/>
    <property type="match status" value="1"/>
</dbReference>
<reference evidence="2 3" key="1">
    <citation type="submission" date="2015-10" db="EMBL/GenBank/DDBJ databases">
        <authorList>
            <person name="Ju K.-S."/>
            <person name="Doroghazi J.R."/>
            <person name="Metcalf W.W."/>
        </authorList>
    </citation>
    <scope>NUCLEOTIDE SEQUENCE [LARGE SCALE GENOMIC DNA]</scope>
    <source>
        <strain evidence="2 3">NRRL B-24793</strain>
    </source>
</reference>
<dbReference type="EMBL" id="LMWI01000001">
    <property type="protein sequence ID" value="KUJ47635.1"/>
    <property type="molecule type" value="Genomic_DNA"/>
</dbReference>
<dbReference type="Proteomes" id="UP000053246">
    <property type="component" value="Unassembled WGS sequence"/>
</dbReference>
<sequence length="410" mass="45047">MDSLPELTFGQRLKVYRERSGKTRAVLGGLVGRSAEWVKAVETDRILPPRIHMLDRIARALKIDVSVLAVELGDRSATVNGPEHPALASVRDAVNRIPLSGYTPAESLAGLRERLAVAWRARHQASDHRTVLGGLLPGLLRDGQRAVLAYEGDQRRQAQALLAETLGLAQMFIAYQPAAELLWRVADRAMVAAQESGDPEAIACAGWFLCQVHRDAGDWDTAMAVTLDVLSALESRAADGSTNLLALWGALNFEAAYTAARAGEEGRAWRYWDRADQVAQRLPKAFYQPQTSFSQVIMGAHAVTVAVELQKSGEAARQARRHDAAAIPSRPRRARHLIEVARAHYGKDDKEATVATLRKAYESAPETIRFNGYARQITLDLLDGPRSIRDDARDLAVKVSADFGDHPLFR</sequence>
<comment type="caution">
    <text evidence="2">The sequence shown here is derived from an EMBL/GenBank/DDBJ whole genome shotgun (WGS) entry which is preliminary data.</text>
</comment>
<dbReference type="InterPro" id="IPR010982">
    <property type="entry name" value="Lambda_DNA-bd_dom_sf"/>
</dbReference>
<dbReference type="SMART" id="SM00530">
    <property type="entry name" value="HTH_XRE"/>
    <property type="match status" value="1"/>
</dbReference>
<name>A0A9X0I5Y8_9ACTN</name>
<dbReference type="SUPFAM" id="SSF47413">
    <property type="entry name" value="lambda repressor-like DNA-binding domains"/>
    <property type="match status" value="1"/>
</dbReference>